<evidence type="ECO:0000313" key="2">
    <source>
        <dbReference type="Proteomes" id="UP001057455"/>
    </source>
</evidence>
<proteinExistence type="predicted"/>
<reference evidence="1" key="1">
    <citation type="submission" date="2019-12" db="EMBL/GenBank/DDBJ databases">
        <title>Genome sequence of Babesia ovis.</title>
        <authorList>
            <person name="Yamagishi J."/>
            <person name="Sevinc F."/>
            <person name="Xuan X."/>
        </authorList>
    </citation>
    <scope>NUCLEOTIDE SEQUENCE</scope>
    <source>
        <strain evidence="1">Selcuk</strain>
    </source>
</reference>
<dbReference type="Proteomes" id="UP001057455">
    <property type="component" value="Unassembled WGS sequence"/>
</dbReference>
<accession>A0A9W5WTP0</accession>
<protein>
    <submittedName>
        <fullName evidence="1">Uncharacterized protein</fullName>
    </submittedName>
</protein>
<sequence>MPQLGRTVILNEVRILSNALIRCERNPCSFPAHVQRLRSIASAVRQERSSRGINQDVLDPELYPLERTGRVIYAIYDIRGPELFCLASRDPAGIDAHRLFLAARRQRGNPLLDYLAKTDFSLLGIYPLESIDAPGVPFRVISKARLSFWRSIIQ</sequence>
<organism evidence="1 2">
    <name type="scientific">Babesia ovis</name>
    <dbReference type="NCBI Taxonomy" id="5869"/>
    <lineage>
        <taxon>Eukaryota</taxon>
        <taxon>Sar</taxon>
        <taxon>Alveolata</taxon>
        <taxon>Apicomplexa</taxon>
        <taxon>Aconoidasida</taxon>
        <taxon>Piroplasmida</taxon>
        <taxon>Babesiidae</taxon>
        <taxon>Babesia</taxon>
    </lineage>
</organism>
<comment type="caution">
    <text evidence="1">The sequence shown here is derived from an EMBL/GenBank/DDBJ whole genome shotgun (WGS) entry which is preliminary data.</text>
</comment>
<name>A0A9W5WTP0_BABOV</name>
<gene>
    <name evidence="1" type="ORF">BaOVIS_004570</name>
</gene>
<dbReference type="EMBL" id="BLIY01000003">
    <property type="protein sequence ID" value="GFE53053.1"/>
    <property type="molecule type" value="Genomic_DNA"/>
</dbReference>
<evidence type="ECO:0000313" key="1">
    <source>
        <dbReference type="EMBL" id="GFE53053.1"/>
    </source>
</evidence>
<dbReference type="OrthoDB" id="360592at2759"/>
<keyword evidence="2" id="KW-1185">Reference proteome</keyword>
<dbReference type="AlphaFoldDB" id="A0A9W5WTP0"/>